<dbReference type="NCBIfam" id="TIGR03317">
    <property type="entry name" value="ygfZ_signature"/>
    <property type="match status" value="1"/>
</dbReference>
<dbReference type="Gene3D" id="3.30.1360.120">
    <property type="entry name" value="Probable tRNA modification gtpase trme, domain 1"/>
    <property type="match status" value="2"/>
</dbReference>
<reference evidence="3 4" key="1">
    <citation type="submission" date="2020-01" db="EMBL/GenBank/DDBJ databases">
        <title>Genome sequencing of strain KACC 21507.</title>
        <authorList>
            <person name="Heo J."/>
            <person name="Kim S.-J."/>
            <person name="Kim J.-S."/>
            <person name="Hong S.-B."/>
            <person name="Kwon S.-W."/>
        </authorList>
    </citation>
    <scope>NUCLEOTIDE SEQUENCE [LARGE SCALE GENOMIC DNA]</scope>
    <source>
        <strain evidence="3 4">KACC 21507</strain>
    </source>
</reference>
<accession>A0A6P1NDT2</accession>
<gene>
    <name evidence="3" type="ORF">GT348_04425</name>
</gene>
<dbReference type="KEGG" id="bomb:GT348_04425"/>
<proteinExistence type="predicted"/>
<dbReference type="PANTHER" id="PTHR22602:SF0">
    <property type="entry name" value="TRANSFERASE CAF17, MITOCHONDRIAL-RELATED"/>
    <property type="match status" value="1"/>
</dbReference>
<name>A0A6P1NDT2_9PROT</name>
<organism evidence="3 4">
    <name type="scientific">Aristophania vespae</name>
    <dbReference type="NCBI Taxonomy" id="2697033"/>
    <lineage>
        <taxon>Bacteria</taxon>
        <taxon>Pseudomonadati</taxon>
        <taxon>Pseudomonadota</taxon>
        <taxon>Alphaproteobacteria</taxon>
        <taxon>Acetobacterales</taxon>
        <taxon>Acetobacteraceae</taxon>
        <taxon>Aristophania</taxon>
    </lineage>
</organism>
<dbReference type="RefSeq" id="WP_160618689.1">
    <property type="nucleotide sequence ID" value="NZ_CP047652.1"/>
</dbReference>
<dbReference type="PANTHER" id="PTHR22602">
    <property type="entry name" value="TRANSFERASE CAF17, MITOCHONDRIAL-RELATED"/>
    <property type="match status" value="1"/>
</dbReference>
<dbReference type="Pfam" id="PF25455">
    <property type="entry name" value="Beta-barrel_CAF17_C"/>
    <property type="match status" value="1"/>
</dbReference>
<dbReference type="InterPro" id="IPR017703">
    <property type="entry name" value="YgfZ/GCV_T_CS"/>
</dbReference>
<dbReference type="InterPro" id="IPR045179">
    <property type="entry name" value="YgfZ/GcvT"/>
</dbReference>
<dbReference type="InterPro" id="IPR057460">
    <property type="entry name" value="CAF17_C"/>
</dbReference>
<keyword evidence="4" id="KW-1185">Reference proteome</keyword>
<evidence type="ECO:0000313" key="4">
    <source>
        <dbReference type="Proteomes" id="UP000463975"/>
    </source>
</evidence>
<dbReference type="EMBL" id="CP047652">
    <property type="protein sequence ID" value="QHI95613.1"/>
    <property type="molecule type" value="Genomic_DNA"/>
</dbReference>
<evidence type="ECO:0000259" key="2">
    <source>
        <dbReference type="Pfam" id="PF25455"/>
    </source>
</evidence>
<dbReference type="GO" id="GO:0016226">
    <property type="term" value="P:iron-sulfur cluster assembly"/>
    <property type="evidence" value="ECO:0007669"/>
    <property type="project" value="TreeGrafter"/>
</dbReference>
<evidence type="ECO:0000256" key="1">
    <source>
        <dbReference type="ARBA" id="ARBA00022946"/>
    </source>
</evidence>
<dbReference type="Proteomes" id="UP000463975">
    <property type="component" value="Chromosome"/>
</dbReference>
<sequence>MNSNHLSHRRVLSVTGKDRFTFLQGLVTADILALKPGEMSFSAFLTPQGKIRTLFYVFHAQETLYLDCSTHEADSFLKHLSLFKLRADISLTLTELHVYAGGPADTPPHDAIITSPDKRAPSAGWRSLSATTPSKLGGGDQNWLERRLENGLPENEDIILGKTIALEANLDGLNAVSWSKGCYMGQEVTARSHYRGLIKRRIIPVTLQSGAFPPEGGYLSLKDSEDIPLLSRKENKALVMLRRDFWTSESISFNHIPVKVTPADWFFKIVSSESSSS</sequence>
<feature type="domain" description="CAF17 C-terminal" evidence="2">
    <location>
        <begin position="199"/>
        <end position="266"/>
    </location>
</feature>
<protein>
    <submittedName>
        <fullName evidence="3">Folate-binding protein</fullName>
    </submittedName>
</protein>
<dbReference type="InterPro" id="IPR027266">
    <property type="entry name" value="TrmE/GcvT-like"/>
</dbReference>
<keyword evidence="1" id="KW-0809">Transit peptide</keyword>
<evidence type="ECO:0000313" key="3">
    <source>
        <dbReference type="EMBL" id="QHI95613.1"/>
    </source>
</evidence>
<dbReference type="AlphaFoldDB" id="A0A6P1NDT2"/>
<dbReference type="SUPFAM" id="SSF103025">
    <property type="entry name" value="Folate-binding domain"/>
    <property type="match status" value="1"/>
</dbReference>